<dbReference type="EMBL" id="BT084820">
    <property type="protein sequence ID" value="ACR35173.1"/>
    <property type="molecule type" value="mRNA"/>
</dbReference>
<sequence>MYVSHKANGKISDTKNRNGLHRPLTNGAKGTRQQRTHLPARGLRSTY</sequence>
<reference evidence="2" key="1">
    <citation type="journal article" date="2009" name="PLoS Genet.">
        <title>Sequencing, mapping, and analysis of 27,455 maize full-length cDNAs.</title>
        <authorList>
            <person name="Soderlund C."/>
            <person name="Descour A."/>
            <person name="Kudrna D."/>
            <person name="Bomhoff M."/>
            <person name="Boyd L."/>
            <person name="Currie J."/>
            <person name="Angelova A."/>
            <person name="Collura K."/>
            <person name="Wissotski M."/>
            <person name="Ashley E."/>
            <person name="Morrow D."/>
            <person name="Fernandes J."/>
            <person name="Walbot V."/>
            <person name="Yu Y."/>
        </authorList>
    </citation>
    <scope>NUCLEOTIDE SEQUENCE</scope>
    <source>
        <strain evidence="2">B73</strain>
    </source>
</reference>
<evidence type="ECO:0000313" key="2">
    <source>
        <dbReference type="EMBL" id="ACR35173.1"/>
    </source>
</evidence>
<protein>
    <submittedName>
        <fullName evidence="2">Uncharacterized protein</fullName>
    </submittedName>
</protein>
<feature type="region of interest" description="Disordered" evidence="1">
    <location>
        <begin position="1"/>
        <end position="47"/>
    </location>
</feature>
<name>C4J1X3_MAIZE</name>
<organism evidence="2">
    <name type="scientific">Zea mays</name>
    <name type="common">Maize</name>
    <dbReference type="NCBI Taxonomy" id="4577"/>
    <lineage>
        <taxon>Eukaryota</taxon>
        <taxon>Viridiplantae</taxon>
        <taxon>Streptophyta</taxon>
        <taxon>Embryophyta</taxon>
        <taxon>Tracheophyta</taxon>
        <taxon>Spermatophyta</taxon>
        <taxon>Magnoliopsida</taxon>
        <taxon>Liliopsida</taxon>
        <taxon>Poales</taxon>
        <taxon>Poaceae</taxon>
        <taxon>PACMAD clade</taxon>
        <taxon>Panicoideae</taxon>
        <taxon>Andropogonodae</taxon>
        <taxon>Andropogoneae</taxon>
        <taxon>Tripsacinae</taxon>
        <taxon>Zea</taxon>
    </lineage>
</organism>
<reference evidence="2" key="2">
    <citation type="submission" date="2012-06" db="EMBL/GenBank/DDBJ databases">
        <authorList>
            <person name="Yu Y."/>
            <person name="Currie J."/>
            <person name="Lomeli R."/>
            <person name="Angelova A."/>
            <person name="Collura K."/>
            <person name="Wissotski M."/>
            <person name="Campos D."/>
            <person name="Kudrna D."/>
            <person name="Golser W."/>
            <person name="Ashely E."/>
            <person name="Descour A."/>
            <person name="Fernandes J."/>
            <person name="Soderlund C."/>
            <person name="Walbot V."/>
        </authorList>
    </citation>
    <scope>NUCLEOTIDE SEQUENCE</scope>
    <source>
        <strain evidence="2">B73</strain>
    </source>
</reference>
<dbReference type="AlphaFoldDB" id="C4J1X3"/>
<proteinExistence type="evidence at transcript level"/>
<evidence type="ECO:0000256" key="1">
    <source>
        <dbReference type="SAM" id="MobiDB-lite"/>
    </source>
</evidence>
<accession>C4J1X3</accession>